<dbReference type="FunFam" id="2.40.50.140:FF:000009">
    <property type="entry name" value="Elongation factor P"/>
    <property type="match status" value="1"/>
</dbReference>
<name>A0A257SN77_9PROT</name>
<dbReference type="CDD" id="cd05794">
    <property type="entry name" value="S1_EF-P_repeat_2"/>
    <property type="match status" value="1"/>
</dbReference>
<dbReference type="AlphaFoldDB" id="A0A257SN77"/>
<evidence type="ECO:0000256" key="7">
    <source>
        <dbReference type="HAMAP-Rule" id="MF_00141"/>
    </source>
</evidence>
<evidence type="ECO:0000259" key="10">
    <source>
        <dbReference type="SMART" id="SM00841"/>
    </source>
</evidence>
<evidence type="ECO:0000256" key="6">
    <source>
        <dbReference type="ARBA" id="ARBA00022917"/>
    </source>
</evidence>
<dbReference type="FunFam" id="2.30.30.30:FF:000003">
    <property type="entry name" value="Elongation factor P"/>
    <property type="match status" value="1"/>
</dbReference>
<dbReference type="InterPro" id="IPR011768">
    <property type="entry name" value="Transl_elongation_fac_P"/>
</dbReference>
<dbReference type="Gene3D" id="2.40.50.140">
    <property type="entry name" value="Nucleic acid-binding proteins"/>
    <property type="match status" value="2"/>
</dbReference>
<dbReference type="UniPathway" id="UPA00345"/>
<dbReference type="CDD" id="cd04470">
    <property type="entry name" value="S1_EF-P_repeat_1"/>
    <property type="match status" value="1"/>
</dbReference>
<dbReference type="Pfam" id="PF01132">
    <property type="entry name" value="EFP"/>
    <property type="match status" value="1"/>
</dbReference>
<comment type="subcellular location">
    <subcellularLocation>
        <location evidence="1 7">Cytoplasm</location>
    </subcellularLocation>
</comment>
<dbReference type="Pfam" id="PF08207">
    <property type="entry name" value="EFP_N"/>
    <property type="match status" value="1"/>
</dbReference>
<evidence type="ECO:0000256" key="8">
    <source>
        <dbReference type="NCBIfam" id="TIGR00038"/>
    </source>
</evidence>
<evidence type="ECO:0000256" key="5">
    <source>
        <dbReference type="ARBA" id="ARBA00022768"/>
    </source>
</evidence>
<evidence type="ECO:0000313" key="13">
    <source>
        <dbReference type="Proteomes" id="UP000216779"/>
    </source>
</evidence>
<keyword evidence="5 7" id="KW-0251">Elongation factor</keyword>
<dbReference type="InterPro" id="IPR013185">
    <property type="entry name" value="Transl_elong_KOW-like"/>
</dbReference>
<organism evidence="12 13">
    <name type="scientific">Acidithiobacillus ferrivorans</name>
    <dbReference type="NCBI Taxonomy" id="160808"/>
    <lineage>
        <taxon>Bacteria</taxon>
        <taxon>Pseudomonadati</taxon>
        <taxon>Pseudomonadota</taxon>
        <taxon>Acidithiobacillia</taxon>
        <taxon>Acidithiobacillales</taxon>
        <taxon>Acidithiobacillaceae</taxon>
        <taxon>Acidithiobacillus</taxon>
    </lineage>
</organism>
<comment type="caution">
    <text evidence="12">The sequence shown here is derived from an EMBL/GenBank/DDBJ whole genome shotgun (WGS) entry which is preliminary data.</text>
</comment>
<reference evidence="12 13" key="1">
    <citation type="submission" date="2017-03" db="EMBL/GenBank/DDBJ databases">
        <title>Lifting the veil on microbial sulfur biogeochemistry in mining wastewaters.</title>
        <authorList>
            <person name="Kantor R.S."/>
            <person name="Colenbrander Nelson T."/>
            <person name="Marshall S."/>
            <person name="Bennett D."/>
            <person name="Apte S."/>
            <person name="Camacho D."/>
            <person name="Thomas B.C."/>
            <person name="Warren L.A."/>
            <person name="Banfield J.F."/>
        </authorList>
    </citation>
    <scope>NUCLEOTIDE SEQUENCE [LARGE SCALE GENOMIC DNA]</scope>
    <source>
        <strain evidence="12">21-59-9</strain>
    </source>
</reference>
<dbReference type="InterPro" id="IPR012340">
    <property type="entry name" value="NA-bd_OB-fold"/>
</dbReference>
<dbReference type="SUPFAM" id="SSF50249">
    <property type="entry name" value="Nucleic acid-binding proteins"/>
    <property type="match status" value="2"/>
</dbReference>
<evidence type="ECO:0000256" key="4">
    <source>
        <dbReference type="ARBA" id="ARBA00022490"/>
    </source>
</evidence>
<dbReference type="GO" id="GO:0005829">
    <property type="term" value="C:cytosol"/>
    <property type="evidence" value="ECO:0007669"/>
    <property type="project" value="UniProtKB-ARBA"/>
</dbReference>
<evidence type="ECO:0000256" key="3">
    <source>
        <dbReference type="ARBA" id="ARBA00009479"/>
    </source>
</evidence>
<sequence>MKISAFDIRPGNILEHEKGLWRVLKTDFVKPGKGGAFVQIEMKNIETGTKSNTRFRSGESIEKAVVEPRTMQYLYADATGYVFMDNENFEQLILSEDLLEGQTGYLLPNTEIQVNLHNERPIGVELPPVVVLEVSEADPAIKGQTATGSYKAARMETGITVMVPQFVNKGEKIRVNTVDGSYIDRA</sequence>
<dbReference type="EMBL" id="NCBC01000538">
    <property type="protein sequence ID" value="OYV74595.1"/>
    <property type="molecule type" value="Genomic_DNA"/>
</dbReference>
<protein>
    <recommendedName>
        <fullName evidence="7 8">Elongation factor P</fullName>
        <shortName evidence="7">EF-P</shortName>
    </recommendedName>
</protein>
<dbReference type="NCBIfam" id="NF001810">
    <property type="entry name" value="PRK00529.1"/>
    <property type="match status" value="1"/>
</dbReference>
<dbReference type="InterPro" id="IPR014722">
    <property type="entry name" value="Rib_uL2_dom2"/>
</dbReference>
<dbReference type="Gene3D" id="2.30.30.30">
    <property type="match status" value="1"/>
</dbReference>
<evidence type="ECO:0000256" key="2">
    <source>
        <dbReference type="ARBA" id="ARBA00004815"/>
    </source>
</evidence>
<dbReference type="SMART" id="SM00841">
    <property type="entry name" value="Elong-fact-P_C"/>
    <property type="match status" value="1"/>
</dbReference>
<dbReference type="InterPro" id="IPR020599">
    <property type="entry name" value="Transl_elong_fac_P/YeiP"/>
</dbReference>
<dbReference type="Proteomes" id="UP000216779">
    <property type="component" value="Unassembled WGS sequence"/>
</dbReference>
<comment type="function">
    <text evidence="7">Involved in peptide bond synthesis. Stimulates efficient translation and peptide-bond synthesis on native or reconstituted 70S ribosomes in vitro. Probably functions indirectly by altering the affinity of the ribosome for aminoacyl-tRNA, thus increasing their reactivity as acceptors for peptidyl transferase.</text>
</comment>
<dbReference type="GO" id="GO:0043043">
    <property type="term" value="P:peptide biosynthetic process"/>
    <property type="evidence" value="ECO:0007669"/>
    <property type="project" value="InterPro"/>
</dbReference>
<evidence type="ECO:0000313" key="12">
    <source>
        <dbReference type="EMBL" id="OYV74595.1"/>
    </source>
</evidence>
<feature type="domain" description="Elongation factor P C-terminal" evidence="10">
    <location>
        <begin position="130"/>
        <end position="185"/>
    </location>
</feature>
<dbReference type="HAMAP" id="MF_00141">
    <property type="entry name" value="EF_P"/>
    <property type="match status" value="1"/>
</dbReference>
<dbReference type="PANTHER" id="PTHR30053:SF14">
    <property type="entry name" value="TRANSLATION ELONGATION FACTOR KOW-LIKE DOMAIN-CONTAINING PROTEIN"/>
    <property type="match status" value="1"/>
</dbReference>
<dbReference type="PIRSF" id="PIRSF005901">
    <property type="entry name" value="EF-P"/>
    <property type="match status" value="1"/>
</dbReference>
<evidence type="ECO:0000259" key="11">
    <source>
        <dbReference type="SMART" id="SM01185"/>
    </source>
</evidence>
<evidence type="ECO:0000256" key="9">
    <source>
        <dbReference type="RuleBase" id="RU004389"/>
    </source>
</evidence>
<dbReference type="PANTHER" id="PTHR30053">
    <property type="entry name" value="ELONGATION FACTOR P"/>
    <property type="match status" value="1"/>
</dbReference>
<evidence type="ECO:0000256" key="1">
    <source>
        <dbReference type="ARBA" id="ARBA00004496"/>
    </source>
</evidence>
<proteinExistence type="inferred from homology"/>
<feature type="domain" description="Translation elongation factor P/YeiP central" evidence="11">
    <location>
        <begin position="68"/>
        <end position="122"/>
    </location>
</feature>
<dbReference type="FunFam" id="2.40.50.140:FF:000004">
    <property type="entry name" value="Elongation factor P"/>
    <property type="match status" value="1"/>
</dbReference>
<dbReference type="SUPFAM" id="SSF50104">
    <property type="entry name" value="Translation proteins SH3-like domain"/>
    <property type="match status" value="1"/>
</dbReference>
<dbReference type="InterPro" id="IPR015365">
    <property type="entry name" value="Elong-fact-P_C"/>
</dbReference>
<dbReference type="NCBIfam" id="TIGR00038">
    <property type="entry name" value="efp"/>
    <property type="match status" value="1"/>
</dbReference>
<comment type="pathway">
    <text evidence="2 7">Protein biosynthesis; polypeptide chain elongation.</text>
</comment>
<keyword evidence="6 7" id="KW-0648">Protein biosynthesis</keyword>
<dbReference type="Pfam" id="PF09285">
    <property type="entry name" value="Elong-fact-P_C"/>
    <property type="match status" value="1"/>
</dbReference>
<gene>
    <name evidence="7" type="primary">efp</name>
    <name evidence="12" type="ORF">B7Z70_11680</name>
</gene>
<dbReference type="PROSITE" id="PS01275">
    <property type="entry name" value="EFP"/>
    <property type="match status" value="1"/>
</dbReference>
<dbReference type="GO" id="GO:0003746">
    <property type="term" value="F:translation elongation factor activity"/>
    <property type="evidence" value="ECO:0007669"/>
    <property type="project" value="UniProtKB-UniRule"/>
</dbReference>
<dbReference type="SMART" id="SM01185">
    <property type="entry name" value="EFP"/>
    <property type="match status" value="1"/>
</dbReference>
<dbReference type="InterPro" id="IPR013852">
    <property type="entry name" value="Transl_elong_P/YeiP_CS"/>
</dbReference>
<dbReference type="InterPro" id="IPR008991">
    <property type="entry name" value="Translation_prot_SH3-like_sf"/>
</dbReference>
<comment type="similarity">
    <text evidence="3 7 9">Belongs to the elongation factor P family.</text>
</comment>
<accession>A0A257SN77</accession>
<keyword evidence="4 7" id="KW-0963">Cytoplasm</keyword>
<dbReference type="InterPro" id="IPR001059">
    <property type="entry name" value="Transl_elong_P/YeiP_cen"/>
</dbReference>